<name>A0A6A3B7X1_HIBSY</name>
<feature type="compositionally biased region" description="Basic and acidic residues" evidence="1">
    <location>
        <begin position="51"/>
        <end position="61"/>
    </location>
</feature>
<feature type="region of interest" description="Disordered" evidence="1">
    <location>
        <begin position="1"/>
        <end position="61"/>
    </location>
</feature>
<dbReference type="Proteomes" id="UP000436088">
    <property type="component" value="Unassembled WGS sequence"/>
</dbReference>
<comment type="caution">
    <text evidence="2">The sequence shown here is derived from an EMBL/GenBank/DDBJ whole genome shotgun (WGS) entry which is preliminary data.</text>
</comment>
<sequence>MQKMKAIADTQASDFKNSKRRLEAVDRVGGSSKKKPKVVAHTASTPRCSTVRKEQTRTEGT</sequence>
<dbReference type="EMBL" id="VEPZ02000897">
    <property type="protein sequence ID" value="KAE8712433.1"/>
    <property type="molecule type" value="Genomic_DNA"/>
</dbReference>
<proteinExistence type="predicted"/>
<evidence type="ECO:0000313" key="2">
    <source>
        <dbReference type="EMBL" id="KAE8712433.1"/>
    </source>
</evidence>
<organism evidence="2 3">
    <name type="scientific">Hibiscus syriacus</name>
    <name type="common">Rose of Sharon</name>
    <dbReference type="NCBI Taxonomy" id="106335"/>
    <lineage>
        <taxon>Eukaryota</taxon>
        <taxon>Viridiplantae</taxon>
        <taxon>Streptophyta</taxon>
        <taxon>Embryophyta</taxon>
        <taxon>Tracheophyta</taxon>
        <taxon>Spermatophyta</taxon>
        <taxon>Magnoliopsida</taxon>
        <taxon>eudicotyledons</taxon>
        <taxon>Gunneridae</taxon>
        <taxon>Pentapetalae</taxon>
        <taxon>rosids</taxon>
        <taxon>malvids</taxon>
        <taxon>Malvales</taxon>
        <taxon>Malvaceae</taxon>
        <taxon>Malvoideae</taxon>
        <taxon>Hibiscus</taxon>
    </lineage>
</organism>
<evidence type="ECO:0000313" key="3">
    <source>
        <dbReference type="Proteomes" id="UP000436088"/>
    </source>
</evidence>
<accession>A0A6A3B7X1</accession>
<protein>
    <submittedName>
        <fullName evidence="2">Uncharacterized protein</fullName>
    </submittedName>
</protein>
<dbReference type="AlphaFoldDB" id="A0A6A3B7X1"/>
<reference evidence="2" key="1">
    <citation type="submission" date="2019-09" db="EMBL/GenBank/DDBJ databases">
        <title>Draft genome information of white flower Hibiscus syriacus.</title>
        <authorList>
            <person name="Kim Y.-M."/>
        </authorList>
    </citation>
    <scope>NUCLEOTIDE SEQUENCE [LARGE SCALE GENOMIC DNA]</scope>
    <source>
        <strain evidence="2">YM2019G1</strain>
    </source>
</reference>
<feature type="compositionally biased region" description="Basic and acidic residues" evidence="1">
    <location>
        <begin position="16"/>
        <end position="26"/>
    </location>
</feature>
<evidence type="ECO:0000256" key="1">
    <source>
        <dbReference type="SAM" id="MobiDB-lite"/>
    </source>
</evidence>
<keyword evidence="3" id="KW-1185">Reference proteome</keyword>
<gene>
    <name evidence="2" type="ORF">F3Y22_tig00110257pilonHSYRG00146</name>
</gene>